<dbReference type="Pfam" id="PF02627">
    <property type="entry name" value="CMD"/>
    <property type="match status" value="1"/>
</dbReference>
<gene>
    <name evidence="2" type="ORF">HPO_04225</name>
</gene>
<dbReference type="Proteomes" id="UP000027100">
    <property type="component" value="Unassembled WGS sequence"/>
</dbReference>
<evidence type="ECO:0000259" key="1">
    <source>
        <dbReference type="Pfam" id="PF02627"/>
    </source>
</evidence>
<dbReference type="eggNOG" id="COG0599">
    <property type="taxonomic scope" value="Bacteria"/>
</dbReference>
<comment type="caution">
    <text evidence="2">The sequence shown here is derived from an EMBL/GenBank/DDBJ whole genome shotgun (WGS) entry which is preliminary data.</text>
</comment>
<accession>A0A062VJ03</accession>
<dbReference type="SUPFAM" id="SSF69118">
    <property type="entry name" value="AhpD-like"/>
    <property type="match status" value="1"/>
</dbReference>
<dbReference type="RefSeq" id="WP_035594978.1">
    <property type="nucleotide sequence ID" value="NZ_ARYM01000004.1"/>
</dbReference>
<dbReference type="PANTHER" id="PTHR33930">
    <property type="entry name" value="ALKYL HYDROPEROXIDE REDUCTASE AHPD"/>
    <property type="match status" value="1"/>
</dbReference>
<evidence type="ECO:0000313" key="3">
    <source>
        <dbReference type="Proteomes" id="UP000027100"/>
    </source>
</evidence>
<feature type="domain" description="Carboxymuconolactone decarboxylase-like" evidence="1">
    <location>
        <begin position="19"/>
        <end position="98"/>
    </location>
</feature>
<dbReference type="Gene3D" id="1.20.1290.10">
    <property type="entry name" value="AhpD-like"/>
    <property type="match status" value="1"/>
</dbReference>
<dbReference type="OrthoDB" id="9154867at2"/>
<dbReference type="PANTHER" id="PTHR33930:SF2">
    <property type="entry name" value="BLR3452 PROTEIN"/>
    <property type="match status" value="1"/>
</dbReference>
<dbReference type="PATRIC" id="fig|1280954.3.peg.857"/>
<dbReference type="STRING" id="1280954.HPO_04225"/>
<proteinExistence type="predicted"/>
<reference evidence="2 3" key="1">
    <citation type="journal article" date="2014" name="Antonie Van Leeuwenhoek">
        <title>Hyphomonas beringensis sp. nov. and Hyphomonas chukchiensis sp. nov., isolated from surface seawater of the Bering Sea and Chukchi Sea.</title>
        <authorList>
            <person name="Li C."/>
            <person name="Lai Q."/>
            <person name="Li G."/>
            <person name="Dong C."/>
            <person name="Wang J."/>
            <person name="Liao Y."/>
            <person name="Shao Z."/>
        </authorList>
    </citation>
    <scope>NUCLEOTIDE SEQUENCE [LARGE SCALE GENOMIC DNA]</scope>
    <source>
        <strain evidence="2 3">PS728</strain>
    </source>
</reference>
<dbReference type="EMBL" id="ARYM01000004">
    <property type="protein sequence ID" value="KCZ99564.1"/>
    <property type="molecule type" value="Genomic_DNA"/>
</dbReference>
<evidence type="ECO:0000313" key="2">
    <source>
        <dbReference type="EMBL" id="KCZ99564.1"/>
    </source>
</evidence>
<dbReference type="AlphaFoldDB" id="A0A062VJ03"/>
<keyword evidence="3" id="KW-1185">Reference proteome</keyword>
<name>A0A062VJ03_9PROT</name>
<dbReference type="InterPro" id="IPR029032">
    <property type="entry name" value="AhpD-like"/>
</dbReference>
<dbReference type="InterPro" id="IPR003779">
    <property type="entry name" value="CMD-like"/>
</dbReference>
<sequence>MTDMTKVSDAFQVFMKEAPGHQQAWLEAVQKLGAASALDAKTEELVYIGILAAARLESGLAFHVAHARSLGATREEIISAVLAGLPAVGNCVIQALPVALQAYDQAD</sequence>
<protein>
    <submittedName>
        <fullName evidence="2">Carboxymuconolactone decarboxylase</fullName>
    </submittedName>
</protein>
<dbReference type="GO" id="GO:0051920">
    <property type="term" value="F:peroxiredoxin activity"/>
    <property type="evidence" value="ECO:0007669"/>
    <property type="project" value="InterPro"/>
</dbReference>
<organism evidence="2 3">
    <name type="scientific">Hyphomonas polymorpha PS728</name>
    <dbReference type="NCBI Taxonomy" id="1280954"/>
    <lineage>
        <taxon>Bacteria</taxon>
        <taxon>Pseudomonadati</taxon>
        <taxon>Pseudomonadota</taxon>
        <taxon>Alphaproteobacteria</taxon>
        <taxon>Hyphomonadales</taxon>
        <taxon>Hyphomonadaceae</taxon>
        <taxon>Hyphomonas</taxon>
    </lineage>
</organism>